<dbReference type="Proteomes" id="UP000294668">
    <property type="component" value="Unassembled WGS sequence"/>
</dbReference>
<feature type="transmembrane region" description="Helical" evidence="1">
    <location>
        <begin position="5"/>
        <end position="21"/>
    </location>
</feature>
<reference evidence="2 5" key="1">
    <citation type="journal article" date="2017" name="Biosci Microbiota Food Health">
        <title>Genomic characterization reconfirms the taxonomic status of Lactobacillus parakefiri.</title>
        <authorList>
            <person name="Tanizawa Y."/>
            <person name="Kobayashi H."/>
            <person name="Kaminuma E."/>
            <person name="Sakamoto M."/>
            <person name="Ohkuma M."/>
            <person name="Nakamura Y."/>
            <person name="Arita M."/>
            <person name="Tohno M."/>
        </authorList>
    </citation>
    <scope>NUCLEOTIDE SEQUENCE [LARGE SCALE GENOMIC DNA]</scope>
    <source>
        <strain evidence="2 5">JCM 8573</strain>
    </source>
</reference>
<dbReference type="Proteomes" id="UP000216802">
    <property type="component" value="Unassembled WGS sequence"/>
</dbReference>
<dbReference type="EMBL" id="PUFL01000001">
    <property type="protein sequence ID" value="TDG95240.1"/>
    <property type="molecule type" value="Genomic_DNA"/>
</dbReference>
<evidence type="ECO:0008006" key="8">
    <source>
        <dbReference type="Google" id="ProtNLM"/>
    </source>
</evidence>
<dbReference type="EMBL" id="NCXI01000134">
    <property type="protein sequence ID" value="PAK77226.1"/>
    <property type="molecule type" value="Genomic_DNA"/>
</dbReference>
<dbReference type="OrthoDB" id="2298855at2"/>
<keyword evidence="1" id="KW-0472">Membrane</keyword>
<accession>A0A269XXQ7</accession>
<keyword evidence="7" id="KW-1185">Reference proteome</keyword>
<keyword evidence="1" id="KW-0812">Transmembrane</keyword>
<dbReference type="RefSeq" id="WP_057963221.1">
    <property type="nucleotide sequence ID" value="NZ_BAAAXO010000028.1"/>
</dbReference>
<evidence type="ECO:0000256" key="1">
    <source>
        <dbReference type="SAM" id="Phobius"/>
    </source>
</evidence>
<reference evidence="4 7" key="3">
    <citation type="journal article" date="2019" name="Appl. Microbiol. Biotechnol.">
        <title>Uncovering carbohydrate metabolism through a genotype-phenotype association study of 56 lactic acid bacteria genomes.</title>
        <authorList>
            <person name="Buron-Moles G."/>
            <person name="Chailyan A."/>
            <person name="Dolejs I."/>
            <person name="Forster J."/>
            <person name="Miks M.H."/>
        </authorList>
    </citation>
    <scope>NUCLEOTIDE SEQUENCE [LARGE SCALE GENOMIC DNA]</scope>
    <source>
        <strain evidence="4 7">DSM 10551</strain>
    </source>
</reference>
<sequence>MNIPLITILLDLICIGLYFVQDTYGSTAIYMTGFIIQTVITIFLIIAAFTYSGKKYTNHFFSIYNTTFRYDIIVISAIVNALMLFLYGMNVFGINNVIFSQ</sequence>
<dbReference type="EMBL" id="BDGB01000064">
    <property type="protein sequence ID" value="GAW72232.1"/>
    <property type="molecule type" value="Genomic_DNA"/>
</dbReference>
<proteinExistence type="predicted"/>
<evidence type="ECO:0000313" key="3">
    <source>
        <dbReference type="EMBL" id="PAK77226.1"/>
    </source>
</evidence>
<evidence type="ECO:0000313" key="7">
    <source>
        <dbReference type="Proteomes" id="UP000294668"/>
    </source>
</evidence>
<evidence type="ECO:0000313" key="2">
    <source>
        <dbReference type="EMBL" id="GAW72232.1"/>
    </source>
</evidence>
<dbReference type="Proteomes" id="UP000214739">
    <property type="component" value="Unassembled WGS sequence"/>
</dbReference>
<protein>
    <recommendedName>
        <fullName evidence="8">Polysaccharide biosynthesis protein</fullName>
    </recommendedName>
</protein>
<feature type="transmembrane region" description="Helical" evidence="1">
    <location>
        <begin position="27"/>
        <end position="51"/>
    </location>
</feature>
<comment type="caution">
    <text evidence="3">The sequence shown here is derived from an EMBL/GenBank/DDBJ whole genome shotgun (WGS) entry which is preliminary data.</text>
</comment>
<keyword evidence="1" id="KW-1133">Transmembrane helix</keyword>
<evidence type="ECO:0000313" key="6">
    <source>
        <dbReference type="Proteomes" id="UP000216802"/>
    </source>
</evidence>
<organism evidence="3 6">
    <name type="scientific">Lentilactobacillus parakefiri</name>
    <dbReference type="NCBI Taxonomy" id="152332"/>
    <lineage>
        <taxon>Bacteria</taxon>
        <taxon>Bacillati</taxon>
        <taxon>Bacillota</taxon>
        <taxon>Bacilli</taxon>
        <taxon>Lactobacillales</taxon>
        <taxon>Lactobacillaceae</taxon>
        <taxon>Lentilactobacillus</taxon>
    </lineage>
</organism>
<evidence type="ECO:0000313" key="5">
    <source>
        <dbReference type="Proteomes" id="UP000214739"/>
    </source>
</evidence>
<gene>
    <name evidence="3" type="ORF">B8W98_11245</name>
    <name evidence="4" type="ORF">C5L28_001414</name>
    <name evidence="2" type="ORF">LPKJCM_01344</name>
</gene>
<name>A0A269XXQ7_9LACO</name>
<dbReference type="AlphaFoldDB" id="A0A269XXQ7"/>
<reference evidence="4" key="4">
    <citation type="submission" date="2019-02" db="EMBL/GenBank/DDBJ databases">
        <authorList>
            <person name="Buron G."/>
            <person name="Chaylann A."/>
            <person name="Dolejs I."/>
            <person name="Forster J."/>
            <person name="Miks M.H."/>
        </authorList>
    </citation>
    <scope>NUCLEOTIDE SEQUENCE</scope>
    <source>
        <strain evidence="4">DSM 10551</strain>
    </source>
</reference>
<feature type="transmembrane region" description="Helical" evidence="1">
    <location>
        <begin position="72"/>
        <end position="94"/>
    </location>
</feature>
<reference evidence="3 6" key="2">
    <citation type="submission" date="2017-04" db="EMBL/GenBank/DDBJ databases">
        <title>Kefir bacterial isolates.</title>
        <authorList>
            <person name="Kim Y."/>
            <person name="Blasche S."/>
            <person name="Patil K.R."/>
        </authorList>
    </citation>
    <scope>NUCLEOTIDE SEQUENCE [LARGE SCALE GENOMIC DNA]</scope>
    <source>
        <strain evidence="3 6">OG2</strain>
    </source>
</reference>
<evidence type="ECO:0000313" key="4">
    <source>
        <dbReference type="EMBL" id="TDG95240.1"/>
    </source>
</evidence>